<dbReference type="Pfam" id="PF17820">
    <property type="entry name" value="PDZ_6"/>
    <property type="match status" value="1"/>
</dbReference>
<keyword evidence="5" id="KW-1185">Reference proteome</keyword>
<dbReference type="PROSITE" id="PS51290">
    <property type="entry name" value="CRIC"/>
    <property type="match status" value="1"/>
</dbReference>
<dbReference type="PROSITE" id="PS50106">
    <property type="entry name" value="PDZ"/>
    <property type="match status" value="1"/>
</dbReference>
<protein>
    <submittedName>
        <fullName evidence="6">Connector enhancer of kinase suppressor of ras 2</fullName>
    </submittedName>
</protein>
<comment type="similarity">
    <text evidence="1">Belongs to the CNKSR family.</text>
</comment>
<dbReference type="SUPFAM" id="SSF50156">
    <property type="entry name" value="PDZ domain-like"/>
    <property type="match status" value="1"/>
</dbReference>
<feature type="domain" description="CRIC" evidence="4">
    <location>
        <begin position="138"/>
        <end position="234"/>
    </location>
</feature>
<dbReference type="PANTHER" id="PTHR12844">
    <property type="entry name" value="CONNECTOR ENCHANCER OF KINASE SUPPRESSOR OF RAS"/>
    <property type="match status" value="1"/>
</dbReference>
<dbReference type="PROSITE" id="PS50105">
    <property type="entry name" value="SAM_DOMAIN"/>
    <property type="match status" value="1"/>
</dbReference>
<dbReference type="SMART" id="SM00228">
    <property type="entry name" value="PDZ"/>
    <property type="match status" value="1"/>
</dbReference>
<dbReference type="Pfam" id="PF10534">
    <property type="entry name" value="CRIC_ras_sig"/>
    <property type="match status" value="1"/>
</dbReference>
<accession>A0AAF3FHS0</accession>
<dbReference type="Pfam" id="PF00536">
    <property type="entry name" value="SAM_1"/>
    <property type="match status" value="1"/>
</dbReference>
<dbReference type="InterPro" id="IPR017874">
    <property type="entry name" value="CRIC_domain"/>
</dbReference>
<dbReference type="InterPro" id="IPR051566">
    <property type="entry name" value="CNKSR"/>
</dbReference>
<dbReference type="WBParaSite" id="MBELARI_LOCUS5616">
    <property type="protein sequence ID" value="MBELARI_LOCUS5616"/>
    <property type="gene ID" value="MBELARI_LOCUS5616"/>
</dbReference>
<dbReference type="PANTHER" id="PTHR12844:SF42">
    <property type="entry name" value="CONNECTOR ENHANCER OF KSR PROTEIN CNK"/>
    <property type="match status" value="1"/>
</dbReference>
<reference evidence="6" key="1">
    <citation type="submission" date="2024-02" db="UniProtKB">
        <authorList>
            <consortium name="WormBaseParasite"/>
        </authorList>
    </citation>
    <scope>IDENTIFICATION</scope>
</reference>
<evidence type="ECO:0000313" key="6">
    <source>
        <dbReference type="WBParaSite" id="MBELARI_LOCUS5616"/>
    </source>
</evidence>
<dbReference type="InterPro" id="IPR036034">
    <property type="entry name" value="PDZ_sf"/>
</dbReference>
<evidence type="ECO:0000259" key="4">
    <source>
        <dbReference type="PROSITE" id="PS51290"/>
    </source>
</evidence>
<dbReference type="InterPro" id="IPR001478">
    <property type="entry name" value="PDZ"/>
</dbReference>
<dbReference type="SUPFAM" id="SSF47769">
    <property type="entry name" value="SAM/Pointed domain"/>
    <property type="match status" value="1"/>
</dbReference>
<evidence type="ECO:0000259" key="2">
    <source>
        <dbReference type="PROSITE" id="PS50105"/>
    </source>
</evidence>
<evidence type="ECO:0000313" key="5">
    <source>
        <dbReference type="Proteomes" id="UP000887575"/>
    </source>
</evidence>
<dbReference type="SMART" id="SM00454">
    <property type="entry name" value="SAM"/>
    <property type="match status" value="1"/>
</dbReference>
<dbReference type="Gene3D" id="1.10.150.50">
    <property type="entry name" value="Transcription Factor, Ets-1"/>
    <property type="match status" value="1"/>
</dbReference>
<sequence length="465" mass="53185">MPRLEFKDNNVACKTNEKKVAPLMCFTHLQAYALMNKRNNIFLLSGLSTKTSFDSKTFSTYVENWTSKQIIRWIEGIGECVKPWIHLLESNILSGKHLLIVDDDYLSRIGIAQLGPRRVICQAVQLLIQNCAELRVENLQMLTMNVRIAAVTLAREMMTSQRLRETAHTRTQMVTILNEVSKTISNLDECAKKLIFWLDRSPFDSIQCYIDFRMRVLVIVLQVLRMINVPPKILFNSSSEIIKRAYELRDQCDWVIRECDDPLIISTSYIDKIVLRRHSSTTHWGLNLFSSYRGAHVISEIKIGSPADLCSQVDAGDEILMINDETVVGWDLSAVAERLGSGAERRTELTLVLRKMPNLDLPANTLLRERETPKPKAPRILTNLAPGSLISNFAIDEDDSKQLPEIEPRSPIKRRRSSTFKTVLQRFFKGGLQSSAQSASSQSTNDETLAPKKRRFRLKKIFRRF</sequence>
<dbReference type="Proteomes" id="UP000887575">
    <property type="component" value="Unassembled WGS sequence"/>
</dbReference>
<dbReference type="InterPro" id="IPR041489">
    <property type="entry name" value="PDZ_6"/>
</dbReference>
<dbReference type="Gene3D" id="2.30.42.10">
    <property type="match status" value="1"/>
</dbReference>
<dbReference type="AlphaFoldDB" id="A0AAF3FHS0"/>
<evidence type="ECO:0000259" key="3">
    <source>
        <dbReference type="PROSITE" id="PS50106"/>
    </source>
</evidence>
<dbReference type="InterPro" id="IPR001660">
    <property type="entry name" value="SAM"/>
</dbReference>
<organism evidence="5 6">
    <name type="scientific">Mesorhabditis belari</name>
    <dbReference type="NCBI Taxonomy" id="2138241"/>
    <lineage>
        <taxon>Eukaryota</taxon>
        <taxon>Metazoa</taxon>
        <taxon>Ecdysozoa</taxon>
        <taxon>Nematoda</taxon>
        <taxon>Chromadorea</taxon>
        <taxon>Rhabditida</taxon>
        <taxon>Rhabditina</taxon>
        <taxon>Rhabditomorpha</taxon>
        <taxon>Rhabditoidea</taxon>
        <taxon>Rhabditidae</taxon>
        <taxon>Mesorhabditinae</taxon>
        <taxon>Mesorhabditis</taxon>
    </lineage>
</organism>
<feature type="domain" description="SAM" evidence="2">
    <location>
        <begin position="65"/>
        <end position="130"/>
    </location>
</feature>
<feature type="domain" description="PDZ" evidence="3">
    <location>
        <begin position="272"/>
        <end position="339"/>
    </location>
</feature>
<dbReference type="InterPro" id="IPR013761">
    <property type="entry name" value="SAM/pointed_sf"/>
</dbReference>
<name>A0AAF3FHS0_9BILA</name>
<evidence type="ECO:0000256" key="1">
    <source>
        <dbReference type="ARBA" id="ARBA00009498"/>
    </source>
</evidence>
<proteinExistence type="inferred from homology"/>